<evidence type="ECO:0000313" key="10">
    <source>
        <dbReference type="EMBL" id="EKY27533.1"/>
    </source>
</evidence>
<dbReference type="HAMAP" id="MF_01844">
    <property type="entry name" value="NhaA"/>
    <property type="match status" value="1"/>
</dbReference>
<dbReference type="PANTHER" id="PTHR30341:SF0">
    <property type="entry name" value="NA(+)_H(+) ANTIPORTER NHAA"/>
    <property type="match status" value="1"/>
</dbReference>
<comment type="similarity">
    <text evidence="9">Belongs to the NhaA Na(+)/H(+) (TC 2.A.33) antiporter family.</text>
</comment>
<dbReference type="eggNOG" id="COG3004">
    <property type="taxonomic scope" value="Bacteria"/>
</dbReference>
<evidence type="ECO:0000256" key="7">
    <source>
        <dbReference type="ARBA" id="ARBA00023136"/>
    </source>
</evidence>
<keyword evidence="9" id="KW-0813">Transport</keyword>
<evidence type="ECO:0000313" key="11">
    <source>
        <dbReference type="Proteomes" id="UP000010420"/>
    </source>
</evidence>
<keyword evidence="4 9" id="KW-0812">Transmembrane</keyword>
<dbReference type="STRING" id="545697.HMPREF0216_01343"/>
<feature type="transmembrane region" description="Helical" evidence="9">
    <location>
        <begin position="187"/>
        <end position="203"/>
    </location>
</feature>
<name>L1QHT4_9CLOT</name>
<keyword evidence="3 9" id="KW-1003">Cell membrane</keyword>
<dbReference type="PATRIC" id="fig|545697.3.peg.1320"/>
<evidence type="ECO:0000256" key="6">
    <source>
        <dbReference type="ARBA" id="ARBA00023053"/>
    </source>
</evidence>
<dbReference type="GO" id="GO:0005886">
    <property type="term" value="C:plasma membrane"/>
    <property type="evidence" value="ECO:0007669"/>
    <property type="project" value="UniProtKB-SubCell"/>
</dbReference>
<feature type="transmembrane region" description="Helical" evidence="9">
    <location>
        <begin position="267"/>
        <end position="285"/>
    </location>
</feature>
<comment type="function">
    <text evidence="9">Na(+)/H(+) antiporter that extrudes sodium in exchange for external protons.</text>
</comment>
<keyword evidence="5 9" id="KW-1133">Transmembrane helix</keyword>
<feature type="transmembrane region" description="Helical" evidence="9">
    <location>
        <begin position="64"/>
        <end position="82"/>
    </location>
</feature>
<keyword evidence="9" id="KW-0406">Ion transport</keyword>
<reference evidence="10 11" key="1">
    <citation type="submission" date="2012-05" db="EMBL/GenBank/DDBJ databases">
        <authorList>
            <person name="Weinstock G."/>
            <person name="Sodergren E."/>
            <person name="Lobos E.A."/>
            <person name="Fulton L."/>
            <person name="Fulton R."/>
            <person name="Courtney L."/>
            <person name="Fronick C."/>
            <person name="O'Laughlin M."/>
            <person name="Godfrey J."/>
            <person name="Wilson R.M."/>
            <person name="Miner T."/>
            <person name="Farmer C."/>
            <person name="Delehaunty K."/>
            <person name="Cordes M."/>
            <person name="Minx P."/>
            <person name="Tomlinson C."/>
            <person name="Chen J."/>
            <person name="Wollam A."/>
            <person name="Pepin K.H."/>
            <person name="Bhonagiri V."/>
            <person name="Zhang X."/>
            <person name="Suruliraj S."/>
            <person name="Warren W."/>
            <person name="Mitreva M."/>
            <person name="Mardis E.R."/>
            <person name="Wilson R.K."/>
        </authorList>
    </citation>
    <scope>NUCLEOTIDE SEQUENCE [LARGE SCALE GENOMIC DNA]</scope>
    <source>
        <strain evidence="10 11">DSM 1785</strain>
    </source>
</reference>
<protein>
    <recommendedName>
        <fullName evidence="9">Na(+)/H(+) antiporter NhaA</fullName>
    </recommendedName>
    <alternativeName>
        <fullName evidence="9">Sodium/proton antiporter NhaA</fullName>
    </alternativeName>
</protein>
<comment type="subcellular location">
    <subcellularLocation>
        <location evidence="1">Cell inner membrane</location>
        <topology evidence="1">Multi-pass membrane protein</topology>
    </subcellularLocation>
    <subcellularLocation>
        <location evidence="9">Cell membrane</location>
        <topology evidence="9">Multi-pass membrane protein</topology>
    </subcellularLocation>
</comment>
<evidence type="ECO:0000256" key="4">
    <source>
        <dbReference type="ARBA" id="ARBA00022692"/>
    </source>
</evidence>
<organism evidence="10 11">
    <name type="scientific">Clostridium celatum DSM 1785</name>
    <dbReference type="NCBI Taxonomy" id="545697"/>
    <lineage>
        <taxon>Bacteria</taxon>
        <taxon>Bacillati</taxon>
        <taxon>Bacillota</taxon>
        <taxon>Clostridia</taxon>
        <taxon>Eubacteriales</taxon>
        <taxon>Clostridiaceae</taxon>
        <taxon>Clostridium</taxon>
    </lineage>
</organism>
<feature type="transmembrane region" description="Helical" evidence="9">
    <location>
        <begin position="103"/>
        <end position="124"/>
    </location>
</feature>
<dbReference type="GO" id="GO:0006885">
    <property type="term" value="P:regulation of pH"/>
    <property type="evidence" value="ECO:0007669"/>
    <property type="project" value="UniProtKB-UniRule"/>
</dbReference>
<keyword evidence="8 9" id="KW-0739">Sodium transport</keyword>
<accession>L1QHT4</accession>
<dbReference type="EMBL" id="AMEZ01000034">
    <property type="protein sequence ID" value="EKY27533.1"/>
    <property type="molecule type" value="Genomic_DNA"/>
</dbReference>
<dbReference type="NCBIfam" id="TIGR00773">
    <property type="entry name" value="NhaA"/>
    <property type="match status" value="1"/>
</dbReference>
<comment type="catalytic activity">
    <reaction evidence="9">
        <text>Na(+)(in) + 2 H(+)(out) = Na(+)(out) + 2 H(+)(in)</text>
        <dbReference type="Rhea" id="RHEA:29251"/>
        <dbReference type="ChEBI" id="CHEBI:15378"/>
        <dbReference type="ChEBI" id="CHEBI:29101"/>
    </reaction>
</comment>
<feature type="transmembrane region" description="Helical" evidence="9">
    <location>
        <begin position="130"/>
        <end position="150"/>
    </location>
</feature>
<feature type="transmembrane region" description="Helical" evidence="9">
    <location>
        <begin position="162"/>
        <end position="181"/>
    </location>
</feature>
<evidence type="ECO:0000256" key="2">
    <source>
        <dbReference type="ARBA" id="ARBA00022449"/>
    </source>
</evidence>
<dbReference type="PANTHER" id="PTHR30341">
    <property type="entry name" value="SODIUM ION/PROTON ANTIPORTER NHAA-RELATED"/>
    <property type="match status" value="1"/>
</dbReference>
<sequence>MINVIVGASVMENNKRKNKNIIGSEAFPGILLLATTILALILANTPLDKFYNYILYDLKVGEEFNLHLFINDFLMAIFFLVVGCEIKRELIYGKLSSIKQASFPVIAAVGGMIVPALIFTLFNYSTAFEIGAGIPLSTDIAFAIGIFSILESRLNFSLKLFLLTLAVVDDLLSIIIIGVFYSSHIRVSGIIISLILTAILFSLKFFNKRNKLYPYIILGVALWAAVFYSGIHSTLSGVILAFSIPVLPEKDKEKDLSYKIQHKLEPFSNYVILPLFAFSNTGINLGGNLNLAKDYPLMIGIILGLVIGKPVGIVLFGYLGSLIGITNKPQDTSWYDVLEVSILAGIGFTMSLFISEIAFAGEEVELSVSKISVLIAAVISIIIASILTSIGEKVQHKN</sequence>
<feature type="transmembrane region" description="Helical" evidence="9">
    <location>
        <begin position="215"/>
        <end position="247"/>
    </location>
</feature>
<feature type="transmembrane region" description="Helical" evidence="9">
    <location>
        <begin position="340"/>
        <end position="359"/>
    </location>
</feature>
<evidence type="ECO:0000256" key="9">
    <source>
        <dbReference type="HAMAP-Rule" id="MF_01844"/>
    </source>
</evidence>
<feature type="transmembrane region" description="Helical" evidence="9">
    <location>
        <begin position="21"/>
        <end position="44"/>
    </location>
</feature>
<dbReference type="InterPro" id="IPR023171">
    <property type="entry name" value="Na/H_antiporter_dom_sf"/>
</dbReference>
<dbReference type="InterPro" id="IPR004670">
    <property type="entry name" value="NhaA"/>
</dbReference>
<evidence type="ECO:0000256" key="5">
    <source>
        <dbReference type="ARBA" id="ARBA00022989"/>
    </source>
</evidence>
<proteinExistence type="inferred from homology"/>
<dbReference type="AlphaFoldDB" id="L1QHT4"/>
<dbReference type="Pfam" id="PF06965">
    <property type="entry name" value="Na_H_antiport_1"/>
    <property type="match status" value="1"/>
</dbReference>
<comment type="caution">
    <text evidence="10">The sequence shown here is derived from an EMBL/GenBank/DDBJ whole genome shotgun (WGS) entry which is preliminary data.</text>
</comment>
<keyword evidence="7 9" id="KW-0472">Membrane</keyword>
<dbReference type="HOGENOM" id="CLU_015803_1_2_9"/>
<keyword evidence="11" id="KW-1185">Reference proteome</keyword>
<gene>
    <name evidence="9" type="primary">nhaA</name>
    <name evidence="10" type="ORF">HMPREF0216_01343</name>
</gene>
<evidence type="ECO:0000256" key="1">
    <source>
        <dbReference type="ARBA" id="ARBA00004429"/>
    </source>
</evidence>
<dbReference type="Proteomes" id="UP000010420">
    <property type="component" value="Unassembled WGS sequence"/>
</dbReference>
<dbReference type="GO" id="GO:0015385">
    <property type="term" value="F:sodium:proton antiporter activity"/>
    <property type="evidence" value="ECO:0007669"/>
    <property type="project" value="UniProtKB-UniRule"/>
</dbReference>
<keyword evidence="6 9" id="KW-0915">Sodium</keyword>
<evidence type="ECO:0000256" key="3">
    <source>
        <dbReference type="ARBA" id="ARBA00022475"/>
    </source>
</evidence>
<dbReference type="Gene3D" id="1.20.1530.10">
    <property type="entry name" value="Na+/H+ antiporter like domain"/>
    <property type="match status" value="1"/>
</dbReference>
<feature type="transmembrane region" description="Helical" evidence="9">
    <location>
        <begin position="297"/>
        <end position="320"/>
    </location>
</feature>
<feature type="transmembrane region" description="Helical" evidence="9">
    <location>
        <begin position="371"/>
        <end position="390"/>
    </location>
</feature>
<evidence type="ECO:0000256" key="8">
    <source>
        <dbReference type="ARBA" id="ARBA00023201"/>
    </source>
</evidence>
<keyword evidence="2 9" id="KW-0050">Antiport</keyword>